<protein>
    <submittedName>
        <fullName evidence="2">PepSY-associated TM helix domain-containing protein</fullName>
    </submittedName>
</protein>
<evidence type="ECO:0000313" key="3">
    <source>
        <dbReference type="Proteomes" id="UP001595444"/>
    </source>
</evidence>
<dbReference type="EMBL" id="JBHRSL010000027">
    <property type="protein sequence ID" value="MFC3053554.1"/>
    <property type="molecule type" value="Genomic_DNA"/>
</dbReference>
<sequence length="363" mass="40124">MKNLFTRLWASLVAVFALLLLMVSITGSMQAFYYEIDYWLNPTFYDTDSTGFAQAPADLILALETQVPEAEVWYLQVPKSTGKTVMLAASPRYNDRTGTYATLTQNYFYMDPVTGDITGARTWGACCFENDNLMNFTYELHHSLADSGETGFWVMGITACIWVLTCLALIYSGISKHTLVGFSPRSALVMGILMLPLAISSVAMNFSEEVFKPAVSALSPVKPTIYEEYAAKDQTDFGHRNLSYTGAYTIAAELGQKRGWQKPIGELFYSRSYNFYGMAFGYRDPSGMGNNWLYISGDDGSVVGEKTPASGTAGDLINYTQLPLHSGRILGIWSQIAICLAGLLTAFFAVRLITWAAKKLTRP</sequence>
<accession>A0ABV7D8L9</accession>
<keyword evidence="3" id="KW-1185">Reference proteome</keyword>
<evidence type="ECO:0000256" key="1">
    <source>
        <dbReference type="SAM" id="Phobius"/>
    </source>
</evidence>
<feature type="transmembrane region" description="Helical" evidence="1">
    <location>
        <begin position="186"/>
        <end position="206"/>
    </location>
</feature>
<reference evidence="3" key="1">
    <citation type="journal article" date="2019" name="Int. J. Syst. Evol. Microbiol.">
        <title>The Global Catalogue of Microorganisms (GCM) 10K type strain sequencing project: providing services to taxonomists for standard genome sequencing and annotation.</title>
        <authorList>
            <consortium name="The Broad Institute Genomics Platform"/>
            <consortium name="The Broad Institute Genome Sequencing Center for Infectious Disease"/>
            <person name="Wu L."/>
            <person name="Ma J."/>
        </authorList>
    </citation>
    <scope>NUCLEOTIDE SEQUENCE [LARGE SCALE GENOMIC DNA]</scope>
    <source>
        <strain evidence="3">KCTC 62164</strain>
    </source>
</reference>
<comment type="caution">
    <text evidence="2">The sequence shown here is derived from an EMBL/GenBank/DDBJ whole genome shotgun (WGS) entry which is preliminary data.</text>
</comment>
<dbReference type="InterPro" id="IPR005625">
    <property type="entry name" value="PepSY-ass_TM"/>
</dbReference>
<dbReference type="RefSeq" id="WP_194215492.1">
    <property type="nucleotide sequence ID" value="NZ_CP061205.1"/>
</dbReference>
<organism evidence="2 3">
    <name type="scientific">Kordiimonas pumila</name>
    <dbReference type="NCBI Taxonomy" id="2161677"/>
    <lineage>
        <taxon>Bacteria</taxon>
        <taxon>Pseudomonadati</taxon>
        <taxon>Pseudomonadota</taxon>
        <taxon>Alphaproteobacteria</taxon>
        <taxon>Kordiimonadales</taxon>
        <taxon>Kordiimonadaceae</taxon>
        <taxon>Kordiimonas</taxon>
    </lineage>
</organism>
<keyword evidence="1" id="KW-1133">Transmembrane helix</keyword>
<dbReference type="PANTHER" id="PTHR34219">
    <property type="entry name" value="IRON-REGULATED INNER MEMBRANE PROTEIN-RELATED"/>
    <property type="match status" value="1"/>
</dbReference>
<feature type="transmembrane region" description="Helical" evidence="1">
    <location>
        <begin position="152"/>
        <end position="174"/>
    </location>
</feature>
<dbReference type="PANTHER" id="PTHR34219:SF5">
    <property type="entry name" value="BLR4505 PROTEIN"/>
    <property type="match status" value="1"/>
</dbReference>
<name>A0ABV7D8L9_9PROT</name>
<dbReference type="Pfam" id="PF03929">
    <property type="entry name" value="PepSY_TM"/>
    <property type="match status" value="1"/>
</dbReference>
<feature type="transmembrane region" description="Helical" evidence="1">
    <location>
        <begin position="332"/>
        <end position="353"/>
    </location>
</feature>
<keyword evidence="1" id="KW-0472">Membrane</keyword>
<gene>
    <name evidence="2" type="ORF">ACFOKA_16765</name>
</gene>
<keyword evidence="1" id="KW-0812">Transmembrane</keyword>
<proteinExistence type="predicted"/>
<dbReference type="Proteomes" id="UP001595444">
    <property type="component" value="Unassembled WGS sequence"/>
</dbReference>
<evidence type="ECO:0000313" key="2">
    <source>
        <dbReference type="EMBL" id="MFC3053554.1"/>
    </source>
</evidence>